<evidence type="ECO:0000259" key="7">
    <source>
        <dbReference type="Pfam" id="PF01248"/>
    </source>
</evidence>
<comment type="function">
    <text evidence="5">Required for ribosome biogenesis. Part of a complex which catalyzes pseudouridylation of rRNA. This involves the isomerization of uridine such that the ribose is subsequently attached to C5, instead of the normal N1. Pseudouridine ('psi') residues may serve to stabilize the conformation of rRNAs.</text>
</comment>
<dbReference type="GO" id="GO:0031429">
    <property type="term" value="C:box H/ACA snoRNP complex"/>
    <property type="evidence" value="ECO:0007669"/>
    <property type="project" value="UniProtKB-UniRule"/>
</dbReference>
<comment type="subcellular location">
    <subcellularLocation>
        <location evidence="1 5">Nucleus</location>
        <location evidence="1 5">Nucleolus</location>
    </subcellularLocation>
</comment>
<dbReference type="GO" id="GO:0031120">
    <property type="term" value="P:snRNA pseudouridine synthesis"/>
    <property type="evidence" value="ECO:0007669"/>
    <property type="project" value="UniProtKB-UniRule"/>
</dbReference>
<dbReference type="Proteomes" id="UP000185944">
    <property type="component" value="Unassembled WGS sequence"/>
</dbReference>
<keyword evidence="3 5" id="KW-0539">Nucleus</keyword>
<comment type="caution">
    <text evidence="8">The sequence shown here is derived from an EMBL/GenBank/DDBJ whole genome shotgun (WGS) entry which is preliminary data.</text>
</comment>
<dbReference type="EMBL" id="LTDL01000014">
    <property type="protein sequence ID" value="OAG32000.1"/>
    <property type="molecule type" value="Genomic_DNA"/>
</dbReference>
<dbReference type="OrthoDB" id="1924699at2759"/>
<accession>A0A177EKV2</accession>
<evidence type="ECO:0000256" key="2">
    <source>
        <dbReference type="ARBA" id="ARBA00007337"/>
    </source>
</evidence>
<dbReference type="Gene3D" id="3.30.1330.30">
    <property type="match status" value="1"/>
</dbReference>
<keyword evidence="4 5" id="KW-0687">Ribonucleoprotein</keyword>
<evidence type="ECO:0000256" key="3">
    <source>
        <dbReference type="ARBA" id="ARBA00023242"/>
    </source>
</evidence>
<dbReference type="InterPro" id="IPR018492">
    <property type="entry name" value="Ribosomal_eL8/Nhp2"/>
</dbReference>
<dbReference type="RefSeq" id="XP_067545601.1">
    <property type="nucleotide sequence ID" value="XM_067687893.1"/>
</dbReference>
<dbReference type="VEuPathDB" id="MicrosporidiaDB:NEDG_00475"/>
<evidence type="ECO:0000256" key="4">
    <source>
        <dbReference type="ARBA" id="ARBA00023274"/>
    </source>
</evidence>
<protein>
    <recommendedName>
        <fullName evidence="5">H/ACA ribonucleoprotein complex subunit 2</fullName>
    </recommendedName>
    <alternativeName>
        <fullName evidence="5">Nucleolar protein family A member 2</fullName>
    </alternativeName>
</protein>
<dbReference type="InterPro" id="IPR002415">
    <property type="entry name" value="H/ACA_rnp_Nhp2-like"/>
</dbReference>
<evidence type="ECO:0000256" key="5">
    <source>
        <dbReference type="RuleBase" id="RU366039"/>
    </source>
</evidence>
<gene>
    <name evidence="8" type="ORF">NEDG_00475</name>
</gene>
<dbReference type="InterPro" id="IPR029064">
    <property type="entry name" value="Ribosomal_eL30-like_sf"/>
</dbReference>
<evidence type="ECO:0000313" key="8">
    <source>
        <dbReference type="EMBL" id="OAG32000.1"/>
    </source>
</evidence>
<dbReference type="STRING" id="1805483.A0A177EKV2"/>
<dbReference type="PRINTS" id="PR00881">
    <property type="entry name" value="L7ARS6FAMILY"/>
</dbReference>
<reference evidence="8 9" key="1">
    <citation type="submission" date="2016-02" db="EMBL/GenBank/DDBJ databases">
        <title>Discovery of a natural microsporidian pathogen with a broad tissue tropism in Caenorhabditis elegans.</title>
        <authorList>
            <person name="Luallen R.J."/>
            <person name="Reinke A.W."/>
            <person name="Tong L."/>
            <person name="Botts M.R."/>
            <person name="Felix M.-A."/>
            <person name="Troemel E.R."/>
        </authorList>
    </citation>
    <scope>NUCLEOTIDE SEQUENCE [LARGE SCALE GENOMIC DNA]</scope>
    <source>
        <strain evidence="8 9">JUm2807</strain>
    </source>
</reference>
<sequence length="167" mass="18284">MARAHDKKEKEKDRSAKKERSEKKESSKTSKTPKTEEKTSKAPAAKANPKATPLCTDKVTKKVYSLIALAKSNGLLKIGVNEVIKRLNKGDAELVFLAGDAKPFAIVEPIVHLCENKNRTFYFVPSTSSLGKACGLTRPVAGCVVMYSEQSSITKLVSEIRDQMSNV</sequence>
<dbReference type="GO" id="GO:0003723">
    <property type="term" value="F:RNA binding"/>
    <property type="evidence" value="ECO:0007669"/>
    <property type="project" value="UniProtKB-UniRule"/>
</dbReference>
<organism evidence="8 9">
    <name type="scientific">Nematocida displodere</name>
    <dbReference type="NCBI Taxonomy" id="1805483"/>
    <lineage>
        <taxon>Eukaryota</taxon>
        <taxon>Fungi</taxon>
        <taxon>Fungi incertae sedis</taxon>
        <taxon>Microsporidia</taxon>
        <taxon>Nematocida</taxon>
    </lineage>
</organism>
<feature type="compositionally biased region" description="Low complexity" evidence="6">
    <location>
        <begin position="41"/>
        <end position="51"/>
    </location>
</feature>
<proteinExistence type="inferred from homology"/>
<feature type="domain" description="Ribosomal protein eL8/eL30/eS12/Gadd45" evidence="7">
    <location>
        <begin position="62"/>
        <end position="153"/>
    </location>
</feature>
<dbReference type="GO" id="GO:0000398">
    <property type="term" value="P:mRNA splicing, via spliceosome"/>
    <property type="evidence" value="ECO:0007669"/>
    <property type="project" value="UniProtKB-UniRule"/>
</dbReference>
<dbReference type="PRINTS" id="PR00883">
    <property type="entry name" value="NUCLEARHMG"/>
</dbReference>
<feature type="compositionally biased region" description="Basic and acidic residues" evidence="6">
    <location>
        <begin position="1"/>
        <end position="40"/>
    </location>
</feature>
<evidence type="ECO:0000256" key="6">
    <source>
        <dbReference type="SAM" id="MobiDB-lite"/>
    </source>
</evidence>
<evidence type="ECO:0000313" key="9">
    <source>
        <dbReference type="Proteomes" id="UP000185944"/>
    </source>
</evidence>
<comment type="similarity">
    <text evidence="2 5">Belongs to the eukaryotic ribosomal protein eL8 family.</text>
</comment>
<name>A0A177EKV2_9MICR</name>
<feature type="region of interest" description="Disordered" evidence="6">
    <location>
        <begin position="1"/>
        <end position="51"/>
    </location>
</feature>
<dbReference type="GeneID" id="93646825"/>
<dbReference type="Pfam" id="PF01248">
    <property type="entry name" value="Ribosomal_L7Ae"/>
    <property type="match status" value="1"/>
</dbReference>
<keyword evidence="5" id="KW-0694">RNA-binding</keyword>
<dbReference type="SUPFAM" id="SSF55315">
    <property type="entry name" value="L30e-like"/>
    <property type="match status" value="1"/>
</dbReference>
<dbReference type="AlphaFoldDB" id="A0A177EKV2"/>
<comment type="function">
    <text evidence="5">Common component of the spliceosome and rRNA processing machinery.</text>
</comment>
<evidence type="ECO:0000256" key="1">
    <source>
        <dbReference type="ARBA" id="ARBA00004604"/>
    </source>
</evidence>
<dbReference type="InterPro" id="IPR004038">
    <property type="entry name" value="Ribosomal_eL8/eL30/eS12/Gad45"/>
</dbReference>
<keyword evidence="9" id="KW-1185">Reference proteome</keyword>